<gene>
    <name evidence="2" type="ORF">MXMO3_02935</name>
</gene>
<dbReference type="Gene3D" id="1.10.3680.10">
    <property type="entry name" value="TerB-like"/>
    <property type="match status" value="1"/>
</dbReference>
<dbReference type="Proteomes" id="UP000258927">
    <property type="component" value="Chromosome"/>
</dbReference>
<organism evidence="2 3">
    <name type="scientific">Maritalea myrionectae</name>
    <dbReference type="NCBI Taxonomy" id="454601"/>
    <lineage>
        <taxon>Bacteria</taxon>
        <taxon>Pseudomonadati</taxon>
        <taxon>Pseudomonadota</taxon>
        <taxon>Alphaproteobacteria</taxon>
        <taxon>Hyphomicrobiales</taxon>
        <taxon>Devosiaceae</taxon>
        <taxon>Maritalea</taxon>
    </lineage>
</organism>
<evidence type="ECO:0000259" key="1">
    <source>
        <dbReference type="Pfam" id="PF05099"/>
    </source>
</evidence>
<dbReference type="STRING" id="1122213.GCA_000423365_00577"/>
<dbReference type="RefSeq" id="WP_036220895.1">
    <property type="nucleotide sequence ID" value="NZ_CP021330.1"/>
</dbReference>
<dbReference type="InterPro" id="IPR029024">
    <property type="entry name" value="TerB-like"/>
</dbReference>
<dbReference type="KEGG" id="mmyr:MXMO3_02935"/>
<evidence type="ECO:0000313" key="2">
    <source>
        <dbReference type="EMBL" id="AVX05443.1"/>
    </source>
</evidence>
<dbReference type="AlphaFoldDB" id="A0A2R4MHN3"/>
<reference evidence="2 3" key="1">
    <citation type="submission" date="2017-05" db="EMBL/GenBank/DDBJ databases">
        <title>Genome Analysis of Maritalea myrionectae HL2708#5.</title>
        <authorList>
            <consortium name="Cotde Inc.-PKNU"/>
            <person name="Jang D."/>
            <person name="Oh H.-M."/>
        </authorList>
    </citation>
    <scope>NUCLEOTIDE SEQUENCE [LARGE SCALE GENOMIC DNA]</scope>
    <source>
        <strain evidence="2 3">HL2708#5</strain>
    </source>
</reference>
<name>A0A2R4MHN3_9HYPH</name>
<dbReference type="EMBL" id="CP021330">
    <property type="protein sequence ID" value="AVX05443.1"/>
    <property type="molecule type" value="Genomic_DNA"/>
</dbReference>
<evidence type="ECO:0000313" key="3">
    <source>
        <dbReference type="Proteomes" id="UP000258927"/>
    </source>
</evidence>
<protein>
    <recommendedName>
        <fullName evidence="1">Co-chaperone DjlA N-terminal domain-containing protein</fullName>
    </recommendedName>
</protein>
<dbReference type="CDD" id="cd07176">
    <property type="entry name" value="terB"/>
    <property type="match status" value="1"/>
</dbReference>
<dbReference type="SUPFAM" id="SSF158682">
    <property type="entry name" value="TerB-like"/>
    <property type="match status" value="1"/>
</dbReference>
<dbReference type="InterPro" id="IPR007791">
    <property type="entry name" value="DjlA_N"/>
</dbReference>
<keyword evidence="3" id="KW-1185">Reference proteome</keyword>
<feature type="domain" description="Co-chaperone DjlA N-terminal" evidence="1">
    <location>
        <begin position="7"/>
        <end position="118"/>
    </location>
</feature>
<accession>A0A2R4MHN3</accession>
<sequence>MSLSPQEALIYIMVVTSAADRKMDDSELKRIGSVVRQLPVFNDFSEDSLPLVAADCANMLDNDSDLQSVINDITADLPSHLNDTAYALAVEIAAADLQIRPEESRVLDLLRMKFGLDRLTSSAIEMAARARHRVV</sequence>
<dbReference type="Pfam" id="PF05099">
    <property type="entry name" value="TerB"/>
    <property type="match status" value="1"/>
</dbReference>
<proteinExistence type="predicted"/>